<feature type="transmembrane region" description="Helical" evidence="2">
    <location>
        <begin position="388"/>
        <end position="409"/>
    </location>
</feature>
<keyword evidence="4" id="KW-1185">Reference proteome</keyword>
<feature type="region of interest" description="Disordered" evidence="1">
    <location>
        <begin position="524"/>
        <end position="556"/>
    </location>
</feature>
<evidence type="ECO:0000313" key="3">
    <source>
        <dbReference type="EMBL" id="KAJ3484063.1"/>
    </source>
</evidence>
<gene>
    <name evidence="3" type="ORF">NLI96_g5885</name>
</gene>
<reference evidence="3" key="1">
    <citation type="submission" date="2022-07" db="EMBL/GenBank/DDBJ databases">
        <title>Genome Sequence of Physisporinus lineatus.</title>
        <authorList>
            <person name="Buettner E."/>
        </authorList>
    </citation>
    <scope>NUCLEOTIDE SEQUENCE</scope>
    <source>
        <strain evidence="3">VT162</strain>
    </source>
</reference>
<keyword evidence="2" id="KW-1133">Transmembrane helix</keyword>
<dbReference type="Proteomes" id="UP001212997">
    <property type="component" value="Unassembled WGS sequence"/>
</dbReference>
<dbReference type="AlphaFoldDB" id="A0AAD5V218"/>
<accession>A0AAD5V218</accession>
<dbReference type="PANTHER" id="PTHR12459:SF15">
    <property type="entry name" value="TRANSMEMBRANE PROTEIN 135"/>
    <property type="match status" value="1"/>
</dbReference>
<sequence>MTHPGPSLQPLSFPKHFSSFTDYLQSLPNDHPAHVALRTYALSLTLSLGPALIPFIASPSRVGGRTFRDVLSRELGASGFAFAMTVGVGGGAALNYLRKTTSQEEILPVHKESKLSPWRERLSRVSRWFASLKDTHKTFLCNILSASLAIALMHSRRRPPRRLSSALSSKTLTSAGNLTNGRPSATLDLTLLLLVRALDSIFRSTFLPSTGGPELQSAVDKEANQRPPEGTDNTTQICFSGSCRWRTSTLAFWELFEQSDLAHSHTQSLYLIPPDLVTSLSEHLGYPASWGDPTLLPAVGGPTADAAWKVLGVNGRSGIGGIPCELVHGGVTGGSCTANSGIRGFQAFLEAVAIYLPVHILPTLVRNPQKLLSVPHLVSTALSITRSATFLSTFVSSIWFAVCFTRTLVLARLFPWIPHDFWDGPFGCTFVGSLVCGSSIWIEDGRRRGEMALYVLPRAIRACLPEQWIRSRRKTVKLVERLTFVISLATLLTAFTHRGDSLRGLSRWTLKFVMNGPNLAKWRKKSTGNTTSPFVLVSPPPESETQTVKQDVEPIV</sequence>
<dbReference type="EMBL" id="JANAWD010000203">
    <property type="protein sequence ID" value="KAJ3484063.1"/>
    <property type="molecule type" value="Genomic_DNA"/>
</dbReference>
<dbReference type="InterPro" id="IPR026749">
    <property type="entry name" value="Tmem135"/>
</dbReference>
<proteinExistence type="predicted"/>
<keyword evidence="2" id="KW-0812">Transmembrane</keyword>
<evidence type="ECO:0000313" key="4">
    <source>
        <dbReference type="Proteomes" id="UP001212997"/>
    </source>
</evidence>
<name>A0AAD5V218_9APHY</name>
<evidence type="ECO:0000256" key="2">
    <source>
        <dbReference type="SAM" id="Phobius"/>
    </source>
</evidence>
<feature type="transmembrane region" description="Helical" evidence="2">
    <location>
        <begin position="478"/>
        <end position="497"/>
    </location>
</feature>
<dbReference type="PANTHER" id="PTHR12459">
    <property type="entry name" value="TRANSMEMBRANE PROTEIN 135-RELATED"/>
    <property type="match status" value="1"/>
</dbReference>
<evidence type="ECO:0008006" key="5">
    <source>
        <dbReference type="Google" id="ProtNLM"/>
    </source>
</evidence>
<protein>
    <recommendedName>
        <fullName evidence="5">Transmembrane protein 135 N-terminal domain-containing protein</fullName>
    </recommendedName>
</protein>
<feature type="transmembrane region" description="Helical" evidence="2">
    <location>
        <begin position="77"/>
        <end position="97"/>
    </location>
</feature>
<feature type="region of interest" description="Disordered" evidence="1">
    <location>
        <begin position="211"/>
        <end position="233"/>
    </location>
</feature>
<evidence type="ECO:0000256" key="1">
    <source>
        <dbReference type="SAM" id="MobiDB-lite"/>
    </source>
</evidence>
<organism evidence="3 4">
    <name type="scientific">Meripilus lineatus</name>
    <dbReference type="NCBI Taxonomy" id="2056292"/>
    <lineage>
        <taxon>Eukaryota</taxon>
        <taxon>Fungi</taxon>
        <taxon>Dikarya</taxon>
        <taxon>Basidiomycota</taxon>
        <taxon>Agaricomycotina</taxon>
        <taxon>Agaricomycetes</taxon>
        <taxon>Polyporales</taxon>
        <taxon>Meripilaceae</taxon>
        <taxon>Meripilus</taxon>
    </lineage>
</organism>
<comment type="caution">
    <text evidence="3">The sequence shown here is derived from an EMBL/GenBank/DDBJ whole genome shotgun (WGS) entry which is preliminary data.</text>
</comment>
<feature type="transmembrane region" description="Helical" evidence="2">
    <location>
        <begin position="421"/>
        <end position="442"/>
    </location>
</feature>
<keyword evidence="2" id="KW-0472">Membrane</keyword>